<feature type="domain" description="Methyltransferase type 11" evidence="2">
    <location>
        <begin position="125"/>
        <end position="190"/>
    </location>
</feature>
<keyword evidence="3" id="KW-0489">Methyltransferase</keyword>
<dbReference type="InterPro" id="IPR013216">
    <property type="entry name" value="Methyltransf_11"/>
</dbReference>
<keyword evidence="4" id="KW-1185">Reference proteome</keyword>
<evidence type="ECO:0000259" key="2">
    <source>
        <dbReference type="Pfam" id="PF08241"/>
    </source>
</evidence>
<name>A0ABU8I0Z4_9SPHI</name>
<evidence type="ECO:0000313" key="4">
    <source>
        <dbReference type="Proteomes" id="UP001363035"/>
    </source>
</evidence>
<comment type="caution">
    <text evidence="3">The sequence shown here is derived from an EMBL/GenBank/DDBJ whole genome shotgun (WGS) entry which is preliminary data.</text>
</comment>
<sequence>MGLERGRFQGIKNIIYFNWHFYIIFLLMVIGGINILPIIPFPYAVYLKVFLWISTLSTLVSLIVSWLLYDRSDLYRFHFIKDLTGLQVLNIHAGFDESSAILKEKSPSTLVIADFYDPQKHTEISIKRARKIYPNSEDCIPIKSNQLPFENNYFDRVFLIFSAHEIRNREERKKFLKELLRILHPDGEVLLLEHRRDWKNFLVYNIGFFHFYSEKEWLNNFKQAGFKLVEKQGIHQLITAYKFKKNGSTA</sequence>
<feature type="transmembrane region" description="Helical" evidence="1">
    <location>
        <begin position="21"/>
        <end position="43"/>
    </location>
</feature>
<protein>
    <submittedName>
        <fullName evidence="3">Methyltransferase domain-containing protein</fullName>
    </submittedName>
</protein>
<keyword evidence="1" id="KW-1133">Transmembrane helix</keyword>
<dbReference type="InterPro" id="IPR029063">
    <property type="entry name" value="SAM-dependent_MTases_sf"/>
</dbReference>
<keyword evidence="1" id="KW-0812">Transmembrane</keyword>
<gene>
    <name evidence="3" type="ORF">VJ786_00655</name>
</gene>
<dbReference type="GO" id="GO:0008168">
    <property type="term" value="F:methyltransferase activity"/>
    <property type="evidence" value="ECO:0007669"/>
    <property type="project" value="UniProtKB-KW"/>
</dbReference>
<dbReference type="SUPFAM" id="SSF53335">
    <property type="entry name" value="S-adenosyl-L-methionine-dependent methyltransferases"/>
    <property type="match status" value="1"/>
</dbReference>
<dbReference type="EMBL" id="JAYLLN010000001">
    <property type="protein sequence ID" value="MEI5983399.1"/>
    <property type="molecule type" value="Genomic_DNA"/>
</dbReference>
<dbReference type="RefSeq" id="WP_336557032.1">
    <property type="nucleotide sequence ID" value="NZ_JAYLLN010000001.1"/>
</dbReference>
<keyword evidence="3" id="KW-0808">Transferase</keyword>
<accession>A0ABU8I0Z4</accession>
<organism evidence="3 4">
    <name type="scientific">Sphingobacterium tenebrionis</name>
    <dbReference type="NCBI Taxonomy" id="3111775"/>
    <lineage>
        <taxon>Bacteria</taxon>
        <taxon>Pseudomonadati</taxon>
        <taxon>Bacteroidota</taxon>
        <taxon>Sphingobacteriia</taxon>
        <taxon>Sphingobacteriales</taxon>
        <taxon>Sphingobacteriaceae</taxon>
        <taxon>Sphingobacterium</taxon>
    </lineage>
</organism>
<dbReference type="Pfam" id="PF08241">
    <property type="entry name" value="Methyltransf_11"/>
    <property type="match status" value="1"/>
</dbReference>
<evidence type="ECO:0000256" key="1">
    <source>
        <dbReference type="SAM" id="Phobius"/>
    </source>
</evidence>
<reference evidence="3 4" key="1">
    <citation type="submission" date="2024-01" db="EMBL/GenBank/DDBJ databases">
        <title>Sphingobacterium tenebrionis sp. nov., a novel endophyte isolated from tenebrio molitor intestines.</title>
        <authorList>
            <person name="Zhang C."/>
        </authorList>
    </citation>
    <scope>NUCLEOTIDE SEQUENCE [LARGE SCALE GENOMIC DNA]</scope>
    <source>
        <strain evidence="3 4">PU5-4</strain>
    </source>
</reference>
<dbReference type="GO" id="GO:0032259">
    <property type="term" value="P:methylation"/>
    <property type="evidence" value="ECO:0007669"/>
    <property type="project" value="UniProtKB-KW"/>
</dbReference>
<keyword evidence="1" id="KW-0472">Membrane</keyword>
<proteinExistence type="predicted"/>
<evidence type="ECO:0000313" key="3">
    <source>
        <dbReference type="EMBL" id="MEI5983399.1"/>
    </source>
</evidence>
<dbReference type="Proteomes" id="UP001363035">
    <property type="component" value="Unassembled WGS sequence"/>
</dbReference>
<feature type="transmembrane region" description="Helical" evidence="1">
    <location>
        <begin position="49"/>
        <end position="69"/>
    </location>
</feature>
<dbReference type="Gene3D" id="3.40.50.150">
    <property type="entry name" value="Vaccinia Virus protein VP39"/>
    <property type="match status" value="1"/>
</dbReference>